<dbReference type="EMBL" id="BLXT01005284">
    <property type="protein sequence ID" value="GFO21790.1"/>
    <property type="molecule type" value="Genomic_DNA"/>
</dbReference>
<accession>A0AAV4BMM5</accession>
<name>A0AAV4BMM5_9GAST</name>
<gene>
    <name evidence="1" type="ORF">PoB_004829500</name>
</gene>
<proteinExistence type="predicted"/>
<comment type="caution">
    <text evidence="1">The sequence shown here is derived from an EMBL/GenBank/DDBJ whole genome shotgun (WGS) entry which is preliminary data.</text>
</comment>
<evidence type="ECO:0000313" key="1">
    <source>
        <dbReference type="EMBL" id="GFO21790.1"/>
    </source>
</evidence>
<dbReference type="AlphaFoldDB" id="A0AAV4BMM5"/>
<dbReference type="Proteomes" id="UP000735302">
    <property type="component" value="Unassembled WGS sequence"/>
</dbReference>
<keyword evidence="2" id="KW-1185">Reference proteome</keyword>
<reference evidence="1 2" key="1">
    <citation type="journal article" date="2021" name="Elife">
        <title>Chloroplast acquisition without the gene transfer in kleptoplastic sea slugs, Plakobranchus ocellatus.</title>
        <authorList>
            <person name="Maeda T."/>
            <person name="Takahashi S."/>
            <person name="Yoshida T."/>
            <person name="Shimamura S."/>
            <person name="Takaki Y."/>
            <person name="Nagai Y."/>
            <person name="Toyoda A."/>
            <person name="Suzuki Y."/>
            <person name="Arimoto A."/>
            <person name="Ishii H."/>
            <person name="Satoh N."/>
            <person name="Nishiyama T."/>
            <person name="Hasebe M."/>
            <person name="Maruyama T."/>
            <person name="Minagawa J."/>
            <person name="Obokata J."/>
            <person name="Shigenobu S."/>
        </authorList>
    </citation>
    <scope>NUCLEOTIDE SEQUENCE [LARGE SCALE GENOMIC DNA]</scope>
</reference>
<sequence>MVGEFYLSPDVSTPLTEKKKAKSGKAAFMVTKTLDNLYKDYFYKSTESPLSSSLSKNCKLASAVKLNQCLCDACENISLKIQILDSKDKLKTNFEIMKIMLCPLEGDSFHPLQCIKIDEATVVRGN</sequence>
<evidence type="ECO:0000313" key="2">
    <source>
        <dbReference type="Proteomes" id="UP000735302"/>
    </source>
</evidence>
<organism evidence="1 2">
    <name type="scientific">Plakobranchus ocellatus</name>
    <dbReference type="NCBI Taxonomy" id="259542"/>
    <lineage>
        <taxon>Eukaryota</taxon>
        <taxon>Metazoa</taxon>
        <taxon>Spiralia</taxon>
        <taxon>Lophotrochozoa</taxon>
        <taxon>Mollusca</taxon>
        <taxon>Gastropoda</taxon>
        <taxon>Heterobranchia</taxon>
        <taxon>Euthyneura</taxon>
        <taxon>Panpulmonata</taxon>
        <taxon>Sacoglossa</taxon>
        <taxon>Placobranchoidea</taxon>
        <taxon>Plakobranchidae</taxon>
        <taxon>Plakobranchus</taxon>
    </lineage>
</organism>
<protein>
    <submittedName>
        <fullName evidence="1">Uncharacterized protein</fullName>
    </submittedName>
</protein>